<dbReference type="OrthoDB" id="9801814at2"/>
<dbReference type="InterPro" id="IPR006143">
    <property type="entry name" value="RND_pump_MFP"/>
</dbReference>
<evidence type="ECO:0000256" key="2">
    <source>
        <dbReference type="SAM" id="SignalP"/>
    </source>
</evidence>
<dbReference type="PANTHER" id="PTHR30158">
    <property type="entry name" value="ACRA/E-RELATED COMPONENT OF DRUG EFFLUX TRANSPORTER"/>
    <property type="match status" value="1"/>
</dbReference>
<evidence type="ECO:0000313" key="5">
    <source>
        <dbReference type="EMBL" id="RGX78490.1"/>
    </source>
</evidence>
<accession>A0A413H4Q7</accession>
<dbReference type="GO" id="GO:0030313">
    <property type="term" value="C:cell envelope"/>
    <property type="evidence" value="ECO:0007669"/>
    <property type="project" value="UniProtKB-SubCell"/>
</dbReference>
<dbReference type="InterPro" id="IPR058625">
    <property type="entry name" value="MdtA-like_BSH"/>
</dbReference>
<evidence type="ECO:0000259" key="4">
    <source>
        <dbReference type="Pfam" id="PF25944"/>
    </source>
</evidence>
<dbReference type="Gene3D" id="2.40.420.20">
    <property type="match status" value="1"/>
</dbReference>
<comment type="caution">
    <text evidence="5">The sequence shown here is derived from an EMBL/GenBank/DDBJ whole genome shotgun (WGS) entry which is preliminary data.</text>
</comment>
<dbReference type="RefSeq" id="WP_117987564.1">
    <property type="nucleotide sequence ID" value="NZ_CABMFG010000016.1"/>
</dbReference>
<evidence type="ECO:0000256" key="1">
    <source>
        <dbReference type="ARBA" id="ARBA00009477"/>
    </source>
</evidence>
<keyword evidence="2" id="KW-0732">Signal</keyword>
<dbReference type="EMBL" id="QSCF01000016">
    <property type="protein sequence ID" value="RGX78490.1"/>
    <property type="molecule type" value="Genomic_DNA"/>
</dbReference>
<dbReference type="FunFam" id="2.40.30.170:FF:000016">
    <property type="entry name" value="Efflux transporter, RND family, MFP subunit"/>
    <property type="match status" value="1"/>
</dbReference>
<dbReference type="Gene3D" id="2.40.50.100">
    <property type="match status" value="1"/>
</dbReference>
<dbReference type="AlphaFoldDB" id="A0A413H4Q7"/>
<evidence type="ECO:0000259" key="3">
    <source>
        <dbReference type="Pfam" id="PF25917"/>
    </source>
</evidence>
<feature type="chain" id="PRO_5019056918" evidence="2">
    <location>
        <begin position="22"/>
        <end position="371"/>
    </location>
</feature>
<dbReference type="Pfam" id="PF25917">
    <property type="entry name" value="BSH_RND"/>
    <property type="match status" value="1"/>
</dbReference>
<dbReference type="PANTHER" id="PTHR30158:SF23">
    <property type="entry name" value="MULTIDRUG RESISTANCE PROTEIN MEXA"/>
    <property type="match status" value="1"/>
</dbReference>
<dbReference type="Pfam" id="PF25944">
    <property type="entry name" value="Beta-barrel_RND"/>
    <property type="match status" value="1"/>
</dbReference>
<dbReference type="Gene3D" id="1.10.287.470">
    <property type="entry name" value="Helix hairpin bin"/>
    <property type="match status" value="1"/>
</dbReference>
<reference evidence="5 6" key="1">
    <citation type="submission" date="2018-08" db="EMBL/GenBank/DDBJ databases">
        <title>A genome reference for cultivated species of the human gut microbiota.</title>
        <authorList>
            <person name="Zou Y."/>
            <person name="Xue W."/>
            <person name="Luo G."/>
        </authorList>
    </citation>
    <scope>NUCLEOTIDE SEQUENCE [LARGE SCALE GENOMIC DNA]</scope>
    <source>
        <strain evidence="5 6">OF03-9BH</strain>
    </source>
</reference>
<dbReference type="PROSITE" id="PS51257">
    <property type="entry name" value="PROKAR_LIPOPROTEIN"/>
    <property type="match status" value="1"/>
</dbReference>
<dbReference type="GO" id="GO:0046677">
    <property type="term" value="P:response to antibiotic"/>
    <property type="evidence" value="ECO:0007669"/>
    <property type="project" value="TreeGrafter"/>
</dbReference>
<name>A0A413H4Q7_9BACE</name>
<protein>
    <submittedName>
        <fullName evidence="5">Efflux RND transporter periplasmic adaptor subunit</fullName>
    </submittedName>
</protein>
<gene>
    <name evidence="5" type="ORF">DXA68_11830</name>
</gene>
<feature type="domain" description="Multidrug resistance protein MdtA-like barrel-sandwich hybrid" evidence="3">
    <location>
        <begin position="61"/>
        <end position="201"/>
    </location>
</feature>
<evidence type="ECO:0000313" key="6">
    <source>
        <dbReference type="Proteomes" id="UP000286075"/>
    </source>
</evidence>
<dbReference type="NCBIfam" id="TIGR01730">
    <property type="entry name" value="RND_mfp"/>
    <property type="match status" value="1"/>
</dbReference>
<dbReference type="Gene3D" id="2.40.30.170">
    <property type="match status" value="1"/>
</dbReference>
<dbReference type="SUPFAM" id="SSF111369">
    <property type="entry name" value="HlyD-like secretion proteins"/>
    <property type="match status" value="1"/>
</dbReference>
<organism evidence="5 6">
    <name type="scientific">Bacteroides stercorirosoris</name>
    <dbReference type="NCBI Taxonomy" id="871324"/>
    <lineage>
        <taxon>Bacteria</taxon>
        <taxon>Pseudomonadati</taxon>
        <taxon>Bacteroidota</taxon>
        <taxon>Bacteroidia</taxon>
        <taxon>Bacteroidales</taxon>
        <taxon>Bacteroidaceae</taxon>
        <taxon>Bacteroides</taxon>
    </lineage>
</organism>
<proteinExistence type="inferred from homology"/>
<feature type="signal peptide" evidence="2">
    <location>
        <begin position="1"/>
        <end position="21"/>
    </location>
</feature>
<feature type="domain" description="Multidrug resistance protein MdtA-like beta-barrel" evidence="4">
    <location>
        <begin position="207"/>
        <end position="284"/>
    </location>
</feature>
<dbReference type="FunFam" id="1.10.287.470:FF:000014">
    <property type="entry name" value="RND family efflux transporter, MFP subunit"/>
    <property type="match status" value="1"/>
</dbReference>
<dbReference type="GO" id="GO:0005886">
    <property type="term" value="C:plasma membrane"/>
    <property type="evidence" value="ECO:0007669"/>
    <property type="project" value="TreeGrafter"/>
</dbReference>
<dbReference type="Proteomes" id="UP000286075">
    <property type="component" value="Unassembled WGS sequence"/>
</dbReference>
<comment type="similarity">
    <text evidence="1">Belongs to the membrane fusion protein (MFP) (TC 8.A.1) family.</text>
</comment>
<sequence length="371" mass="40103">MITKKRLTKQMMTLICSVTLAACGQAPTVQTNSEYEVMGITTSDRELQTTYSASIRGRQDIDIYPQVSGFLTKLCVEEGQSVRKGQVLFIIDQVPYRAALQTAEANVEAARASVATAQLTYDSKKELFAQNVISEFDLQTSYNNLLTAKAQLAQTEAQRVSAANNLSYTEVKSPADGVVGTLPYRVGALVSASLPKPLTTVSDNSDMYVYFSMTENQLLDMTRRYGSKNKALEEMPSISLILNDKSTYPSQGKIETISGVIDTSTGTVSLRAVFPNKDGLLQSGGSGNVVVPVQKRNCIVIPQAATYELQDKVFVFKVIDGKAQSAPVDVTRVNGGKEYIVDNGLSVGDIIVAEGVGLLREGTPIQPKGNK</sequence>
<dbReference type="InterPro" id="IPR058626">
    <property type="entry name" value="MdtA-like_b-barrel"/>
</dbReference>
<dbReference type="GO" id="GO:0022857">
    <property type="term" value="F:transmembrane transporter activity"/>
    <property type="evidence" value="ECO:0007669"/>
    <property type="project" value="InterPro"/>
</dbReference>